<dbReference type="AlphaFoldDB" id="C7HRY3"/>
<evidence type="ECO:0000313" key="2">
    <source>
        <dbReference type="EMBL" id="EEU13509.1"/>
    </source>
</evidence>
<dbReference type="SUPFAM" id="SSF47413">
    <property type="entry name" value="lambda repressor-like DNA-binding domains"/>
    <property type="match status" value="1"/>
</dbReference>
<organism evidence="2 3">
    <name type="scientific">Anaerococcus vaginalis ATCC 51170</name>
    <dbReference type="NCBI Taxonomy" id="655811"/>
    <lineage>
        <taxon>Bacteria</taxon>
        <taxon>Bacillati</taxon>
        <taxon>Bacillota</taxon>
        <taxon>Tissierellia</taxon>
        <taxon>Tissierellales</taxon>
        <taxon>Peptoniphilaceae</taxon>
        <taxon>Anaerococcus</taxon>
    </lineage>
</organism>
<dbReference type="EMBL" id="ACXU01000002">
    <property type="protein sequence ID" value="EEU13509.1"/>
    <property type="molecule type" value="Genomic_DNA"/>
</dbReference>
<dbReference type="Proteomes" id="UP000003821">
    <property type="component" value="Unassembled WGS sequence"/>
</dbReference>
<dbReference type="InterPro" id="IPR010982">
    <property type="entry name" value="Lambda_DNA-bd_dom_sf"/>
</dbReference>
<dbReference type="InterPro" id="IPR011990">
    <property type="entry name" value="TPR-like_helical_dom_sf"/>
</dbReference>
<accession>C7HRY3</accession>
<sequence length="301" mass="35728">MVHLEEILEKDKLILLAKKIKEVRKNRNISQLDLSVEAGIDRKTISRIENGVNEPSFSTLYKISYILNHDFIKDYLHSSLKDYLIFNETFEKIIDKVENKLPFDDEEKIIVYIKDFTDIEYIKTSCKQVILFLKSMNDDLNESEEREFLIKALNSFTNKYDNFQIQSFSIFELRILMDIGMTYANIDNKKYLELLNFVYDNTNKDSSLYPIISINLASAYIIVEDYEKCPEIINDAISYFLIRNKIPNPILYFTRALYKRLENMDYKEDYDKAILIASLAKNYNLINKFEKAKSYYEKYNT</sequence>
<name>C7HRY3_9FIRM</name>
<protein>
    <submittedName>
        <fullName evidence="2">DNA-binding helix-turn-helix protein</fullName>
    </submittedName>
</protein>
<keyword evidence="3" id="KW-1185">Reference proteome</keyword>
<gene>
    <name evidence="2" type="ORF">HMPREF0078_0005</name>
</gene>
<dbReference type="PROSITE" id="PS50943">
    <property type="entry name" value="HTH_CROC1"/>
    <property type="match status" value="1"/>
</dbReference>
<proteinExistence type="predicted"/>
<dbReference type="Gene3D" id="1.25.40.10">
    <property type="entry name" value="Tetratricopeptide repeat domain"/>
    <property type="match status" value="1"/>
</dbReference>
<dbReference type="CDD" id="cd00093">
    <property type="entry name" value="HTH_XRE"/>
    <property type="match status" value="1"/>
</dbReference>
<comment type="caution">
    <text evidence="2">The sequence shown here is derived from an EMBL/GenBank/DDBJ whole genome shotgun (WGS) entry which is preliminary data.</text>
</comment>
<dbReference type="Pfam" id="PF01381">
    <property type="entry name" value="HTH_3"/>
    <property type="match status" value="1"/>
</dbReference>
<reference evidence="2 3" key="1">
    <citation type="submission" date="2009-08" db="EMBL/GenBank/DDBJ databases">
        <authorList>
            <person name="Muzny D."/>
            <person name="Qin X."/>
            <person name="Deng J."/>
            <person name="Jiang H."/>
            <person name="Liu Y."/>
            <person name="Qu J."/>
            <person name="Song X.-Z."/>
            <person name="Zhang L."/>
            <person name="Thornton R."/>
            <person name="Coyle M."/>
            <person name="Francisco L."/>
            <person name="Jackson L."/>
            <person name="Javaid M."/>
            <person name="Korchina V."/>
            <person name="Kovar C."/>
            <person name="Mata R."/>
            <person name="Mathew T."/>
            <person name="Ngo R."/>
            <person name="Nguyen L."/>
            <person name="Nguyen N."/>
            <person name="Okwuonu G."/>
            <person name="Ongeri F."/>
            <person name="Pham C."/>
            <person name="Simmons D."/>
            <person name="Wilczek-Boney K."/>
            <person name="Hale W."/>
            <person name="Jakkamsetti A."/>
            <person name="Pham P."/>
            <person name="Ruth R."/>
            <person name="San Lucas F."/>
            <person name="Warren J."/>
            <person name="Zhang J."/>
            <person name="Zhao Z."/>
            <person name="Zhou C."/>
            <person name="Zhu D."/>
            <person name="Lee S."/>
            <person name="Bess C."/>
            <person name="Blankenburg K."/>
            <person name="Forbes L."/>
            <person name="Fu Q."/>
            <person name="Gubbala S."/>
            <person name="Hirani K."/>
            <person name="Jayaseelan J.C."/>
            <person name="Lara F."/>
            <person name="Munidasa M."/>
            <person name="Palculict T."/>
            <person name="Patil S."/>
            <person name="Pu L.-L."/>
            <person name="Saada N."/>
            <person name="Tang L."/>
            <person name="Weissenberger G."/>
            <person name="Zhu Y."/>
            <person name="Hemphill L."/>
            <person name="Shang Y."/>
            <person name="Youmans B."/>
            <person name="Ayvaz T."/>
            <person name="Ross M."/>
            <person name="Santibanez J."/>
            <person name="Aqrawi P."/>
            <person name="Gross S."/>
            <person name="Joshi V."/>
            <person name="Fowler G."/>
            <person name="Nazareth L."/>
            <person name="Reid J."/>
            <person name="Worley K."/>
            <person name="Petrosino J."/>
            <person name="Highlander S."/>
            <person name="Gibbs R."/>
            <person name="Gibbs R."/>
        </authorList>
    </citation>
    <scope>NUCLEOTIDE SEQUENCE [LARGE SCALE GENOMIC DNA]</scope>
    <source>
        <strain evidence="2 3">ATCC 51170</strain>
    </source>
</reference>
<evidence type="ECO:0000313" key="3">
    <source>
        <dbReference type="Proteomes" id="UP000003821"/>
    </source>
</evidence>
<dbReference type="InterPro" id="IPR001387">
    <property type="entry name" value="Cro/C1-type_HTH"/>
</dbReference>
<dbReference type="SMART" id="SM00530">
    <property type="entry name" value="HTH_XRE"/>
    <property type="match status" value="1"/>
</dbReference>
<dbReference type="HOGENOM" id="CLU_923300_0_0_9"/>
<dbReference type="eggNOG" id="COG1396">
    <property type="taxonomic scope" value="Bacteria"/>
</dbReference>
<dbReference type="GO" id="GO:0003677">
    <property type="term" value="F:DNA binding"/>
    <property type="evidence" value="ECO:0007669"/>
    <property type="project" value="UniProtKB-KW"/>
</dbReference>
<feature type="domain" description="HTH cro/C1-type" evidence="1">
    <location>
        <begin position="20"/>
        <end position="76"/>
    </location>
</feature>
<keyword evidence="2" id="KW-0238">DNA-binding</keyword>
<evidence type="ECO:0000259" key="1">
    <source>
        <dbReference type="PROSITE" id="PS50943"/>
    </source>
</evidence>